<protein>
    <submittedName>
        <fullName evidence="3">FAD-dependent oxidoreductase</fullName>
    </submittedName>
</protein>
<evidence type="ECO:0000259" key="2">
    <source>
        <dbReference type="Pfam" id="PF01266"/>
    </source>
</evidence>
<evidence type="ECO:0000256" key="1">
    <source>
        <dbReference type="ARBA" id="ARBA00023002"/>
    </source>
</evidence>
<dbReference type="Pfam" id="PF01266">
    <property type="entry name" value="DAO"/>
    <property type="match status" value="1"/>
</dbReference>
<dbReference type="InterPro" id="IPR006076">
    <property type="entry name" value="FAD-dep_OxRdtase"/>
</dbReference>
<dbReference type="RefSeq" id="WP_152896506.1">
    <property type="nucleotide sequence ID" value="NZ_WHUV01000001.1"/>
</dbReference>
<proteinExistence type="predicted"/>
<reference evidence="3 4" key="1">
    <citation type="submission" date="2019-10" db="EMBL/GenBank/DDBJ databases">
        <title>Pseudomonas dajingensis sp. nov., isolated from the profound head ulcers of farmed Murray cod (Maccullochella peelii peelii).</title>
        <authorList>
            <person name="Liu Y."/>
        </authorList>
    </citation>
    <scope>NUCLEOTIDE SEQUENCE [LARGE SCALE GENOMIC DNA]</scope>
    <source>
        <strain evidence="3 4">MC042</strain>
    </source>
</reference>
<dbReference type="Proteomes" id="UP000486534">
    <property type="component" value="Unassembled WGS sequence"/>
</dbReference>
<evidence type="ECO:0000313" key="3">
    <source>
        <dbReference type="EMBL" id="MQA51900.1"/>
    </source>
</evidence>
<evidence type="ECO:0000313" key="4">
    <source>
        <dbReference type="Proteomes" id="UP000486534"/>
    </source>
</evidence>
<organism evidence="3 4">
    <name type="scientific">Pseudomonas piscis</name>
    <dbReference type="NCBI Taxonomy" id="2614538"/>
    <lineage>
        <taxon>Bacteria</taxon>
        <taxon>Pseudomonadati</taxon>
        <taxon>Pseudomonadota</taxon>
        <taxon>Gammaproteobacteria</taxon>
        <taxon>Pseudomonadales</taxon>
        <taxon>Pseudomonadaceae</taxon>
        <taxon>Pseudomonas</taxon>
    </lineage>
</organism>
<dbReference type="EMBL" id="WHUV01000001">
    <property type="protein sequence ID" value="MQA51900.1"/>
    <property type="molecule type" value="Genomic_DNA"/>
</dbReference>
<dbReference type="SUPFAM" id="SSF51905">
    <property type="entry name" value="FAD/NAD(P)-binding domain"/>
    <property type="match status" value="1"/>
</dbReference>
<accession>A0A7X1U2H6</accession>
<feature type="domain" description="FAD dependent oxidoreductase" evidence="2">
    <location>
        <begin position="38"/>
        <end position="391"/>
    </location>
</feature>
<dbReference type="AlphaFoldDB" id="A0A7X1U2H6"/>
<dbReference type="GO" id="GO:0005737">
    <property type="term" value="C:cytoplasm"/>
    <property type="evidence" value="ECO:0007669"/>
    <property type="project" value="TreeGrafter"/>
</dbReference>
<dbReference type="InterPro" id="IPR036188">
    <property type="entry name" value="FAD/NAD-bd_sf"/>
</dbReference>
<dbReference type="Gene3D" id="3.50.50.60">
    <property type="entry name" value="FAD/NAD(P)-binding domain"/>
    <property type="match status" value="1"/>
</dbReference>
<gene>
    <name evidence="3" type="ORF">GDH07_01040</name>
</gene>
<dbReference type="PANTHER" id="PTHR13847">
    <property type="entry name" value="SARCOSINE DEHYDROGENASE-RELATED"/>
    <property type="match status" value="1"/>
</dbReference>
<dbReference type="GO" id="GO:0016491">
    <property type="term" value="F:oxidoreductase activity"/>
    <property type="evidence" value="ECO:0007669"/>
    <property type="project" value="UniProtKB-KW"/>
</dbReference>
<dbReference type="Gene3D" id="3.30.9.10">
    <property type="entry name" value="D-Amino Acid Oxidase, subunit A, domain 2"/>
    <property type="match status" value="1"/>
</dbReference>
<sequence>MPASLQYAASDRHPASYYAASSLPQPDYPALAGEQVADVCVVGGGFSGLNTALELAERGLSVVLLEARQIGWGASGRNGGQLIRGVGHGLEQFTKVIGSEGVRQMKLMGLEAVEIVRQRIERFQIPCDLTWGYCDLANKPAELEGFAEEAEELRSLGYRHETRLLQASEMHSVVGSKRYVGGLVDMGSGHLHPLNLALGEAQAAQRLGVRLFEHSCVTRIDYGAEVKVHAARGTVRAKTLVLGCNAYLNDLNPQLGGKVLPAGSYIIATEPLSPDQAQELLPQNMAVCDQRVALDYYRLSADRRLLFGGACHYSGRDPKDIAAYMRPKMLDVFPQLSAVKIDYQWGGMIGIGANRLPQIGRLKDQPNVYYAQAYSGHGVNATHLAGKLLGEAISGQHGGGFDLFDKVPHITFPGGKHLRSPLLALGMLWHRLKELA</sequence>
<name>A0A7X1U2H6_9PSED</name>
<dbReference type="PANTHER" id="PTHR13847:SF281">
    <property type="entry name" value="FAD DEPENDENT OXIDOREDUCTASE DOMAIN-CONTAINING PROTEIN"/>
    <property type="match status" value="1"/>
</dbReference>
<comment type="caution">
    <text evidence="3">The sequence shown here is derived from an EMBL/GenBank/DDBJ whole genome shotgun (WGS) entry which is preliminary data.</text>
</comment>
<keyword evidence="1" id="KW-0560">Oxidoreductase</keyword>